<reference evidence="2 3" key="1">
    <citation type="submission" date="2018-11" db="EMBL/GenBank/DDBJ databases">
        <authorList>
            <consortium name="Pathogen Informatics"/>
        </authorList>
    </citation>
    <scope>NUCLEOTIDE SEQUENCE [LARGE SCALE GENOMIC DNA]</scope>
</reference>
<evidence type="ECO:0000313" key="2">
    <source>
        <dbReference type="EMBL" id="VDK78770.1"/>
    </source>
</evidence>
<gene>
    <name evidence="2" type="ORF">DILT_LOCUS2970</name>
</gene>
<dbReference type="Proteomes" id="UP000281553">
    <property type="component" value="Unassembled WGS sequence"/>
</dbReference>
<accession>A0A3P6THV6</accession>
<sequence length="199" mass="21981">MKSLSLLLLLAIGQALVCQASPAYQVLETEDEDGVRSAKEVDEELESFNDDDGEELKTEAVKKILAPVRWRPIPRGPEQASNDGDTLKLYQIIRQVSGQPSNFCDSIRYVVGGFTAYNSVRVDHWCELFEQPLNFDEQPIAASDSSAAQFQPSPAYAVSRYPPSKDQVADAMQKPHNNKMCGEDGISAEIFNFCADAFA</sequence>
<feature type="chain" id="PRO_5018176308" evidence="1">
    <location>
        <begin position="21"/>
        <end position="199"/>
    </location>
</feature>
<organism evidence="2 3">
    <name type="scientific">Dibothriocephalus latus</name>
    <name type="common">Fish tapeworm</name>
    <name type="synonym">Diphyllobothrium latum</name>
    <dbReference type="NCBI Taxonomy" id="60516"/>
    <lineage>
        <taxon>Eukaryota</taxon>
        <taxon>Metazoa</taxon>
        <taxon>Spiralia</taxon>
        <taxon>Lophotrochozoa</taxon>
        <taxon>Platyhelminthes</taxon>
        <taxon>Cestoda</taxon>
        <taxon>Eucestoda</taxon>
        <taxon>Diphyllobothriidea</taxon>
        <taxon>Diphyllobothriidae</taxon>
        <taxon>Dibothriocephalus</taxon>
    </lineage>
</organism>
<name>A0A3P6THV6_DIBLA</name>
<dbReference type="EMBL" id="UYRU01042906">
    <property type="protein sequence ID" value="VDK78770.1"/>
    <property type="molecule type" value="Genomic_DNA"/>
</dbReference>
<dbReference type="OrthoDB" id="6142323at2759"/>
<protein>
    <submittedName>
        <fullName evidence="2">Uncharacterized protein</fullName>
    </submittedName>
</protein>
<keyword evidence="1" id="KW-0732">Signal</keyword>
<evidence type="ECO:0000256" key="1">
    <source>
        <dbReference type="SAM" id="SignalP"/>
    </source>
</evidence>
<feature type="signal peptide" evidence="1">
    <location>
        <begin position="1"/>
        <end position="20"/>
    </location>
</feature>
<keyword evidence="3" id="KW-1185">Reference proteome</keyword>
<evidence type="ECO:0000313" key="3">
    <source>
        <dbReference type="Proteomes" id="UP000281553"/>
    </source>
</evidence>
<dbReference type="AlphaFoldDB" id="A0A3P6THV6"/>
<proteinExistence type="predicted"/>